<dbReference type="SMART" id="SM00388">
    <property type="entry name" value="HisKA"/>
    <property type="match status" value="1"/>
</dbReference>
<dbReference type="RefSeq" id="WP_019920036.1">
    <property type="nucleotide sequence ID" value="NZ_CP140152.1"/>
</dbReference>
<evidence type="ECO:0000256" key="1">
    <source>
        <dbReference type="ARBA" id="ARBA00000085"/>
    </source>
</evidence>
<dbReference type="GeneID" id="43161942"/>
<dbReference type="Proteomes" id="UP001326110">
    <property type="component" value="Chromosome"/>
</dbReference>
<keyword evidence="3 5" id="KW-0597">Phosphoprotein</keyword>
<dbReference type="Pfam" id="PF00512">
    <property type="entry name" value="HisKA"/>
    <property type="match status" value="1"/>
</dbReference>
<dbReference type="CDD" id="cd12914">
    <property type="entry name" value="PDC1_DGC_like"/>
    <property type="match status" value="1"/>
</dbReference>
<feature type="domain" description="Response regulatory" evidence="8">
    <location>
        <begin position="610"/>
        <end position="729"/>
    </location>
</feature>
<dbReference type="PROSITE" id="PS50110">
    <property type="entry name" value="RESPONSE_REGULATORY"/>
    <property type="match status" value="1"/>
</dbReference>
<dbReference type="EMBL" id="CP140152">
    <property type="protein sequence ID" value="WQH02611.1"/>
    <property type="molecule type" value="Genomic_DNA"/>
</dbReference>
<dbReference type="CDD" id="cd16922">
    <property type="entry name" value="HATPase_EvgS-ArcB-TorS-like"/>
    <property type="match status" value="1"/>
</dbReference>
<dbReference type="InterPro" id="IPR003661">
    <property type="entry name" value="HisK_dim/P_dom"/>
</dbReference>
<evidence type="ECO:0000256" key="5">
    <source>
        <dbReference type="PROSITE-ProRule" id="PRU00169"/>
    </source>
</evidence>
<evidence type="ECO:0000256" key="2">
    <source>
        <dbReference type="ARBA" id="ARBA00012438"/>
    </source>
</evidence>
<dbReference type="SUPFAM" id="SSF47384">
    <property type="entry name" value="Homodimeric domain of signal transducing histidine kinase"/>
    <property type="match status" value="1"/>
</dbReference>
<dbReference type="InterPro" id="IPR003594">
    <property type="entry name" value="HATPase_dom"/>
</dbReference>
<dbReference type="SUPFAM" id="SSF52172">
    <property type="entry name" value="CheY-like"/>
    <property type="match status" value="1"/>
</dbReference>
<dbReference type="Pfam" id="PF00072">
    <property type="entry name" value="Response_reg"/>
    <property type="match status" value="1"/>
</dbReference>
<dbReference type="InterPro" id="IPR005467">
    <property type="entry name" value="His_kinase_dom"/>
</dbReference>
<dbReference type="Gene3D" id="3.30.450.20">
    <property type="entry name" value="PAS domain"/>
    <property type="match status" value="2"/>
</dbReference>
<dbReference type="EC" id="2.7.13.3" evidence="2"/>
<dbReference type="PRINTS" id="PR00344">
    <property type="entry name" value="BCTRLSENSOR"/>
</dbReference>
<sequence length="733" mass="79876">MIIARRRWTALTARRTTVIVCVVLLAMLGATTALVSWRLYVHEIADWRDELDNLTLVLAENTAQTMTSTYQVLDSIDALVADAAHTAGPSPAARRAAFGSARMHQALRDRMSVSPQIGVATIIAANGDVINFTRSHPAPAINLADRDYFMHHVQNDSPKPFLSIPVRNKGNQTWTFYVSRRLNDDAGRFAGVILVGVSCDFFGEFFRNVSLGEHAAISLYRSDFTLLARWPVREAMMGKRNLGGATYDVITAGKRHDVVLTSSPRVADGMRKVTRMGAVRVVRDYPLIINATITDDLLLAGWRDNLRMLGAVVLPSMIAVLVAFVLMAFLLKRREEDARQALALKADADAANAAKSRFLAMTSHEIRTPMNGIIGMSELMLDTRLDATQRTYAGNVHQAALELLHIINDVLDFSKVEAGHMQLERQTYAPAQLIDQVLALHRASAERKQLRITVDVDSLPGLVEGDPARMRQVLGNLLNNAIKFTPAGTIGIGFQAIAPAAGAQAGQWRLRYTVTDSGIGICPQAQLHLFEPFRQADSSIGNRYGGTGLGLAICKHLVELMGGTIHCTSAPDQGSCFSFELPARLAPEPAAGSEPVPAPDSASVPAAAGHALLVEDTEMNRQLARILLRKLGWTADEVHDGQQALEALATRRYDLVLMDCMMPVMDGYEACRRLRAREAANGWPRTPVIALTANAIDGDRARCLEAGADGYLTKPFTATAFAEAIRRCTITDA</sequence>
<dbReference type="InterPro" id="IPR011006">
    <property type="entry name" value="CheY-like_superfamily"/>
</dbReference>
<keyword evidence="6" id="KW-0472">Membrane</keyword>
<feature type="transmembrane region" description="Helical" evidence="6">
    <location>
        <begin position="308"/>
        <end position="331"/>
    </location>
</feature>
<name>A0ABZ0XS94_9BURK</name>
<dbReference type="Gene3D" id="3.40.50.2300">
    <property type="match status" value="1"/>
</dbReference>
<evidence type="ECO:0000256" key="4">
    <source>
        <dbReference type="ARBA" id="ARBA00023012"/>
    </source>
</evidence>
<protein>
    <recommendedName>
        <fullName evidence="2">histidine kinase</fullName>
        <ecNumber evidence="2">2.7.13.3</ecNumber>
    </recommendedName>
</protein>
<dbReference type="InterPro" id="IPR001789">
    <property type="entry name" value="Sig_transdc_resp-reg_receiver"/>
</dbReference>
<accession>A0ABZ0XS94</accession>
<keyword evidence="6" id="KW-1133">Transmembrane helix</keyword>
<dbReference type="PANTHER" id="PTHR45339:SF1">
    <property type="entry name" value="HYBRID SIGNAL TRANSDUCTION HISTIDINE KINASE J"/>
    <property type="match status" value="1"/>
</dbReference>
<keyword evidence="9" id="KW-0547">Nucleotide-binding</keyword>
<feature type="modified residue" description="4-aspartylphosphate" evidence="5">
    <location>
        <position position="659"/>
    </location>
</feature>
<dbReference type="SMART" id="SM00448">
    <property type="entry name" value="REC"/>
    <property type="match status" value="1"/>
</dbReference>
<feature type="domain" description="Histidine kinase" evidence="7">
    <location>
        <begin position="361"/>
        <end position="585"/>
    </location>
</feature>
<keyword evidence="6" id="KW-0812">Transmembrane</keyword>
<proteinExistence type="predicted"/>
<dbReference type="CDD" id="cd00082">
    <property type="entry name" value="HisKA"/>
    <property type="match status" value="1"/>
</dbReference>
<dbReference type="InterPro" id="IPR036097">
    <property type="entry name" value="HisK_dim/P_sf"/>
</dbReference>
<dbReference type="Gene3D" id="3.30.565.10">
    <property type="entry name" value="Histidine kinase-like ATPase, C-terminal domain"/>
    <property type="match status" value="1"/>
</dbReference>
<reference evidence="9 10" key="1">
    <citation type="submission" date="2023-11" db="EMBL/GenBank/DDBJ databases">
        <title>MicrobeMod: A computational toolkit for identifying prokaryotic methylation and restriction-modification with nanopore sequencing.</title>
        <authorList>
            <person name="Crits-Christoph A."/>
            <person name="Kang S.C."/>
            <person name="Lee H."/>
            <person name="Ostrov N."/>
        </authorList>
    </citation>
    <scope>NUCLEOTIDE SEQUENCE [LARGE SCALE GENOMIC DNA]</scope>
    <source>
        <strain evidence="9 10">ATCC 25935</strain>
    </source>
</reference>
<dbReference type="Pfam" id="PF02518">
    <property type="entry name" value="HATPase_c"/>
    <property type="match status" value="1"/>
</dbReference>
<keyword evidence="9" id="KW-0067">ATP-binding</keyword>
<dbReference type="InterPro" id="IPR036890">
    <property type="entry name" value="HATPase_C_sf"/>
</dbReference>
<dbReference type="PANTHER" id="PTHR45339">
    <property type="entry name" value="HYBRID SIGNAL TRANSDUCTION HISTIDINE KINASE J"/>
    <property type="match status" value="1"/>
</dbReference>
<dbReference type="SUPFAM" id="SSF55874">
    <property type="entry name" value="ATPase domain of HSP90 chaperone/DNA topoisomerase II/histidine kinase"/>
    <property type="match status" value="1"/>
</dbReference>
<dbReference type="PROSITE" id="PS50109">
    <property type="entry name" value="HIS_KIN"/>
    <property type="match status" value="1"/>
</dbReference>
<evidence type="ECO:0000313" key="10">
    <source>
        <dbReference type="Proteomes" id="UP001326110"/>
    </source>
</evidence>
<evidence type="ECO:0000259" key="8">
    <source>
        <dbReference type="PROSITE" id="PS50110"/>
    </source>
</evidence>
<keyword evidence="4" id="KW-0902">Two-component regulatory system</keyword>
<evidence type="ECO:0000256" key="3">
    <source>
        <dbReference type="ARBA" id="ARBA00022553"/>
    </source>
</evidence>
<dbReference type="CDD" id="cd17546">
    <property type="entry name" value="REC_hyHK_CKI1_RcsC-like"/>
    <property type="match status" value="1"/>
</dbReference>
<dbReference type="GO" id="GO:0005524">
    <property type="term" value="F:ATP binding"/>
    <property type="evidence" value="ECO:0007669"/>
    <property type="project" value="UniProtKB-KW"/>
</dbReference>
<organism evidence="9 10">
    <name type="scientific">Duganella zoogloeoides</name>
    <dbReference type="NCBI Taxonomy" id="75659"/>
    <lineage>
        <taxon>Bacteria</taxon>
        <taxon>Pseudomonadati</taxon>
        <taxon>Pseudomonadota</taxon>
        <taxon>Betaproteobacteria</taxon>
        <taxon>Burkholderiales</taxon>
        <taxon>Oxalobacteraceae</taxon>
        <taxon>Telluria group</taxon>
        <taxon>Duganella</taxon>
    </lineage>
</organism>
<dbReference type="SMART" id="SM00387">
    <property type="entry name" value="HATPase_c"/>
    <property type="match status" value="1"/>
</dbReference>
<evidence type="ECO:0000256" key="6">
    <source>
        <dbReference type="SAM" id="Phobius"/>
    </source>
</evidence>
<dbReference type="InterPro" id="IPR004358">
    <property type="entry name" value="Sig_transdc_His_kin-like_C"/>
</dbReference>
<keyword evidence="10" id="KW-1185">Reference proteome</keyword>
<dbReference type="Gene3D" id="1.10.287.130">
    <property type="match status" value="1"/>
</dbReference>
<evidence type="ECO:0000313" key="9">
    <source>
        <dbReference type="EMBL" id="WQH02611.1"/>
    </source>
</evidence>
<evidence type="ECO:0000259" key="7">
    <source>
        <dbReference type="PROSITE" id="PS50109"/>
    </source>
</evidence>
<gene>
    <name evidence="9" type="ORF">SR858_16170</name>
</gene>
<dbReference type="CDD" id="cd12915">
    <property type="entry name" value="PDC2_DGC_like"/>
    <property type="match status" value="1"/>
</dbReference>
<comment type="catalytic activity">
    <reaction evidence="1">
        <text>ATP + protein L-histidine = ADP + protein N-phospho-L-histidine.</text>
        <dbReference type="EC" id="2.7.13.3"/>
    </reaction>
</comment>